<organism evidence="1 2">
    <name type="scientific">Methylomicrobium album BG8</name>
    <dbReference type="NCBI Taxonomy" id="686340"/>
    <lineage>
        <taxon>Bacteria</taxon>
        <taxon>Pseudomonadati</taxon>
        <taxon>Pseudomonadota</taxon>
        <taxon>Gammaproteobacteria</taxon>
        <taxon>Methylococcales</taxon>
        <taxon>Methylococcaceae</taxon>
        <taxon>Methylomicrobium</taxon>
    </lineage>
</organism>
<dbReference type="Proteomes" id="UP000005090">
    <property type="component" value="Chromosome"/>
</dbReference>
<evidence type="ECO:0000313" key="2">
    <source>
        <dbReference type="Proteomes" id="UP000005090"/>
    </source>
</evidence>
<evidence type="ECO:0000313" key="1">
    <source>
        <dbReference type="EMBL" id="EIC28545.1"/>
    </source>
</evidence>
<dbReference type="EMBL" id="CM001475">
    <property type="protein sequence ID" value="EIC28545.1"/>
    <property type="molecule type" value="Genomic_DNA"/>
</dbReference>
<keyword evidence="2" id="KW-1185">Reference proteome</keyword>
<proteinExistence type="predicted"/>
<name>H8GQ86_METAL</name>
<reference evidence="1 2" key="1">
    <citation type="journal article" date="2013" name="Genome Announc.">
        <title>Genome Sequence of the Obligate Gammaproteobacterial Methanotroph Methylomicrobium album Strain BG8.</title>
        <authorList>
            <person name="Kits K.D."/>
            <person name="Kalyuzhnaya M.G."/>
            <person name="Klotz M.G."/>
            <person name="Jetten M.S."/>
            <person name="Op den Camp H.J."/>
            <person name="Vuilleumier S."/>
            <person name="Bringel F."/>
            <person name="Dispirito A.A."/>
            <person name="Murrell J.C."/>
            <person name="Bruce D."/>
            <person name="Cheng J.F."/>
            <person name="Copeland A."/>
            <person name="Goodwin L."/>
            <person name="Hauser L."/>
            <person name="Lajus A."/>
            <person name="Land M.L."/>
            <person name="Lapidus A."/>
            <person name="Lucas S."/>
            <person name="Medigue C."/>
            <person name="Pitluck S."/>
            <person name="Woyke T."/>
            <person name="Zeytun A."/>
            <person name="Stein L.Y."/>
        </authorList>
    </citation>
    <scope>NUCLEOTIDE SEQUENCE [LARGE SCALE GENOMIC DNA]</scope>
    <source>
        <strain evidence="1 2">BG8</strain>
    </source>
</reference>
<protein>
    <submittedName>
        <fullName evidence="1">Uncharacterized protein</fullName>
    </submittedName>
</protein>
<dbReference type="RefSeq" id="WP_005369668.1">
    <property type="nucleotide sequence ID" value="NZ_CM001475.1"/>
</dbReference>
<dbReference type="AlphaFoldDB" id="H8GQ86"/>
<gene>
    <name evidence="1" type="ORF">Metal_0710</name>
</gene>
<accession>H8GQ86</accession>
<sequence length="140" mass="16400">MITQRYFIIEPKYSDPDTFCHFIVGSDRVRASIQIYADRCILDEVATALLAPSLKEETARPFFVDYKDDDDLFHFFLTVLPHEGKNRCLRFCIFQGFLDDSAPFRADIRFNLTPEEAEELANDLKAWCANPVYQFVWKED</sequence>
<dbReference type="HOGENOM" id="CLU_1832798_0_0_6"/>